<protein>
    <submittedName>
        <fullName evidence="3">DUF2063 domain-containing protein</fullName>
    </submittedName>
</protein>
<feature type="domain" description="NGO1945-like C-terminal" evidence="2">
    <location>
        <begin position="144"/>
        <end position="225"/>
    </location>
</feature>
<reference evidence="3 4" key="1">
    <citation type="submission" date="2018-07" db="EMBL/GenBank/DDBJ databases">
        <title>Whole genome Sequencing of Pseudoxanthomonas gei KCTC 32298 (T).</title>
        <authorList>
            <person name="Kumar S."/>
            <person name="Bansal K."/>
            <person name="Kaur A."/>
            <person name="Patil P."/>
            <person name="Sharma S."/>
            <person name="Patil P.B."/>
        </authorList>
    </citation>
    <scope>NUCLEOTIDE SEQUENCE [LARGE SCALE GENOMIC DNA]</scope>
    <source>
        <strain evidence="3 4">KCTC 32298</strain>
    </source>
</reference>
<dbReference type="InterPro" id="IPR044922">
    <property type="entry name" value="DUF2063_N_sf"/>
</dbReference>
<dbReference type="Proteomes" id="UP001429354">
    <property type="component" value="Unassembled WGS sequence"/>
</dbReference>
<dbReference type="Pfam" id="PF22106">
    <property type="entry name" value="NGO1945_C"/>
    <property type="match status" value="1"/>
</dbReference>
<accession>A0ABX0AJP2</accession>
<evidence type="ECO:0000313" key="4">
    <source>
        <dbReference type="Proteomes" id="UP001429354"/>
    </source>
</evidence>
<evidence type="ECO:0000313" key="3">
    <source>
        <dbReference type="EMBL" id="NDK39716.1"/>
    </source>
</evidence>
<dbReference type="RefSeq" id="WP_162350313.1">
    <property type="nucleotide sequence ID" value="NZ_QOVG01000008.1"/>
</dbReference>
<evidence type="ECO:0000259" key="2">
    <source>
        <dbReference type="Pfam" id="PF22106"/>
    </source>
</evidence>
<feature type="domain" description="Putative DNA-binding" evidence="1">
    <location>
        <begin position="9"/>
        <end position="93"/>
    </location>
</feature>
<dbReference type="Pfam" id="PF09836">
    <property type="entry name" value="DUF2063"/>
    <property type="match status" value="1"/>
</dbReference>
<dbReference type="EMBL" id="QOVG01000008">
    <property type="protein sequence ID" value="NDK39716.1"/>
    <property type="molecule type" value="Genomic_DNA"/>
</dbReference>
<dbReference type="Gene3D" id="3.90.930.50">
    <property type="match status" value="1"/>
</dbReference>
<sequence>MAETLFEQEYQLAAHLRDPAANPPPPGLEDRRLRIYSELFFNNIEGLLSGNFPVIRKTLGDQRWLTLARDFYAQHRSQTPLFAEIGREFIRFLQDRAAAGEPDPGWLAEMAHYEWVELGLQIADDALPAHDAGGDLLAGVPVLSPFAWALAYAWPVHHIGPDYQPATPPATQTLVVVRRDAQFEIRFAEISPLVFRLLELLRHGQSNGRQALEQLAAEAGADDPGSDPGQALPFFIEQGRAMLERMRDEGTLLGTRPL</sequence>
<evidence type="ECO:0000259" key="1">
    <source>
        <dbReference type="Pfam" id="PF09836"/>
    </source>
</evidence>
<dbReference type="Gene3D" id="1.10.150.690">
    <property type="entry name" value="DUF2063"/>
    <property type="match status" value="1"/>
</dbReference>
<gene>
    <name evidence="3" type="ORF">DT603_12775</name>
</gene>
<organism evidence="3 4">
    <name type="scientific">Pseudoxanthomonas gei</name>
    <dbReference type="NCBI Taxonomy" id="1383030"/>
    <lineage>
        <taxon>Bacteria</taxon>
        <taxon>Pseudomonadati</taxon>
        <taxon>Pseudomonadota</taxon>
        <taxon>Gammaproteobacteria</taxon>
        <taxon>Lysobacterales</taxon>
        <taxon>Lysobacteraceae</taxon>
        <taxon>Pseudoxanthomonas</taxon>
    </lineage>
</organism>
<dbReference type="InterPro" id="IPR018640">
    <property type="entry name" value="DUF2063"/>
</dbReference>
<keyword evidence="4" id="KW-1185">Reference proteome</keyword>
<dbReference type="InterPro" id="IPR054098">
    <property type="entry name" value="NGO1945-like_C"/>
</dbReference>
<proteinExistence type="predicted"/>
<name>A0ABX0AJP2_9GAMM</name>
<comment type="caution">
    <text evidence="3">The sequence shown here is derived from an EMBL/GenBank/DDBJ whole genome shotgun (WGS) entry which is preliminary data.</text>
</comment>